<evidence type="ECO:0000313" key="1">
    <source>
        <dbReference type="EMBL" id="GER25057.1"/>
    </source>
</evidence>
<reference evidence="2" key="1">
    <citation type="journal article" date="2019" name="Curr. Biol.">
        <title>Genome Sequence of Striga asiatica Provides Insight into the Evolution of Plant Parasitism.</title>
        <authorList>
            <person name="Yoshida S."/>
            <person name="Kim S."/>
            <person name="Wafula E.K."/>
            <person name="Tanskanen J."/>
            <person name="Kim Y.M."/>
            <person name="Honaas L."/>
            <person name="Yang Z."/>
            <person name="Spallek T."/>
            <person name="Conn C.E."/>
            <person name="Ichihashi Y."/>
            <person name="Cheong K."/>
            <person name="Cui S."/>
            <person name="Der J.P."/>
            <person name="Gundlach H."/>
            <person name="Jiao Y."/>
            <person name="Hori C."/>
            <person name="Ishida J.K."/>
            <person name="Kasahara H."/>
            <person name="Kiba T."/>
            <person name="Kim M.S."/>
            <person name="Koo N."/>
            <person name="Laohavisit A."/>
            <person name="Lee Y.H."/>
            <person name="Lumba S."/>
            <person name="McCourt P."/>
            <person name="Mortimer J.C."/>
            <person name="Mutuku J.M."/>
            <person name="Nomura T."/>
            <person name="Sasaki-Sekimoto Y."/>
            <person name="Seto Y."/>
            <person name="Wang Y."/>
            <person name="Wakatake T."/>
            <person name="Sakakibara H."/>
            <person name="Demura T."/>
            <person name="Yamaguchi S."/>
            <person name="Yoneyama K."/>
            <person name="Manabe R.I."/>
            <person name="Nelson D.C."/>
            <person name="Schulman A.H."/>
            <person name="Timko M.P."/>
            <person name="dePamphilis C.W."/>
            <person name="Choi D."/>
            <person name="Shirasu K."/>
        </authorList>
    </citation>
    <scope>NUCLEOTIDE SEQUENCE [LARGE SCALE GENOMIC DNA]</scope>
    <source>
        <strain evidence="2">cv. UVA1</strain>
    </source>
</reference>
<sequence>SLSCEFSIPEPSEPISCNNNRKQHITKPHMTLFLVFLTNLTSLGMAFPRSPVVGISGSKKPSLNKVSMAVKCGNPRLLSMMEVLTDGTSTRSTEDRVLAENVSCFTSEKASMVGAAEDGACQVIIGVGISEIVVDIVVVNPVGGLALALAVAS</sequence>
<dbReference type="EMBL" id="BKCP01000001">
    <property type="protein sequence ID" value="GER25057.1"/>
    <property type="molecule type" value="Genomic_DNA"/>
</dbReference>
<dbReference type="Proteomes" id="UP000325081">
    <property type="component" value="Unassembled WGS sequence"/>
</dbReference>
<dbReference type="AlphaFoldDB" id="A0A5A7NXP4"/>
<evidence type="ECO:0000313" key="2">
    <source>
        <dbReference type="Proteomes" id="UP000325081"/>
    </source>
</evidence>
<gene>
    <name evidence="1" type="ORF">STAS_00606</name>
</gene>
<feature type="non-terminal residue" evidence="1">
    <location>
        <position position="1"/>
    </location>
</feature>
<keyword evidence="2" id="KW-1185">Reference proteome</keyword>
<comment type="caution">
    <text evidence="1">The sequence shown here is derived from an EMBL/GenBank/DDBJ whole genome shotgun (WGS) entry which is preliminary data.</text>
</comment>
<proteinExistence type="predicted"/>
<name>A0A5A7NXP4_STRAF</name>
<organism evidence="1 2">
    <name type="scientific">Striga asiatica</name>
    <name type="common">Asiatic witchweed</name>
    <name type="synonym">Buchnera asiatica</name>
    <dbReference type="NCBI Taxonomy" id="4170"/>
    <lineage>
        <taxon>Eukaryota</taxon>
        <taxon>Viridiplantae</taxon>
        <taxon>Streptophyta</taxon>
        <taxon>Embryophyta</taxon>
        <taxon>Tracheophyta</taxon>
        <taxon>Spermatophyta</taxon>
        <taxon>Magnoliopsida</taxon>
        <taxon>eudicotyledons</taxon>
        <taxon>Gunneridae</taxon>
        <taxon>Pentapetalae</taxon>
        <taxon>asterids</taxon>
        <taxon>lamiids</taxon>
        <taxon>Lamiales</taxon>
        <taxon>Orobanchaceae</taxon>
        <taxon>Buchnereae</taxon>
        <taxon>Striga</taxon>
    </lineage>
</organism>
<protein>
    <submittedName>
        <fullName evidence="1">Copper amine oxidase 1</fullName>
    </submittedName>
</protein>
<accession>A0A5A7NXP4</accession>